<dbReference type="Proteomes" id="UP000199119">
    <property type="component" value="Unassembled WGS sequence"/>
</dbReference>
<feature type="region of interest" description="Disordered" evidence="1">
    <location>
        <begin position="391"/>
        <end position="427"/>
    </location>
</feature>
<dbReference type="EMBL" id="FONX01000023">
    <property type="protein sequence ID" value="SFF28916.1"/>
    <property type="molecule type" value="Genomic_DNA"/>
</dbReference>
<feature type="region of interest" description="Disordered" evidence="1">
    <location>
        <begin position="257"/>
        <end position="292"/>
    </location>
</feature>
<dbReference type="AlphaFoldDB" id="A0A1I2HJH2"/>
<keyword evidence="3" id="KW-0282">Flagellum</keyword>
<keyword evidence="4" id="KW-1185">Reference proteome</keyword>
<evidence type="ECO:0000313" key="3">
    <source>
        <dbReference type="EMBL" id="SFF28916.1"/>
    </source>
</evidence>
<feature type="region of interest" description="Disordered" evidence="1">
    <location>
        <begin position="218"/>
        <end position="245"/>
    </location>
</feature>
<keyword evidence="3" id="KW-0966">Cell projection</keyword>
<sequence length="452" mass="43607">METQRTPSAPQRSGTHEAHAARHADKSGKATKANAKATDDDGSTTAAQATGAFSQLLASLGMSADGLADALDTGTDAALGALGAGVDAGAALGQTPLQLVPGALSGLDAMWARGQGKAGMDSLVGQTARLDGAADTAAVNGTGLGTTAASMRGTAGRFPAAWAGAAGSTAAGGAGAAGAGQAVGGDAAGSLQSAAGGEHGKATAQSALAALTAQGSAAAAGAQPEHRDTAALGGGASAHRGAVESAPAALPPALMAQAPDAAQAEGRAGSRGGEGTAQGNGTLAAVPASEASRDTAGATFNADLSGAASADAAQRAAEDQITEQLAYWVHQKTQNAELTLDRDGQPVQVTVSLTGSEAHVAFRSDQIQTREMLDGSVAQLRELMQAEGLQLSGVTVGTSGDSSGRDGRSGSEGGDRGRQGARQASVQAAVPLGAGMRAARGGSASSSLDVFV</sequence>
<feature type="compositionally biased region" description="Basic and acidic residues" evidence="1">
    <location>
        <begin position="403"/>
        <end position="418"/>
    </location>
</feature>
<dbReference type="RefSeq" id="WP_245785335.1">
    <property type="nucleotide sequence ID" value="NZ_FONX01000023.1"/>
</dbReference>
<evidence type="ECO:0000256" key="1">
    <source>
        <dbReference type="SAM" id="MobiDB-lite"/>
    </source>
</evidence>
<feature type="compositionally biased region" description="Gly residues" evidence="1">
    <location>
        <begin position="269"/>
        <end position="278"/>
    </location>
</feature>
<evidence type="ECO:0000313" key="4">
    <source>
        <dbReference type="Proteomes" id="UP000199119"/>
    </source>
</evidence>
<dbReference type="Gene3D" id="3.30.750.140">
    <property type="match status" value="1"/>
</dbReference>
<accession>A0A1I2HJH2</accession>
<feature type="compositionally biased region" description="Polar residues" evidence="1">
    <location>
        <begin position="1"/>
        <end position="13"/>
    </location>
</feature>
<name>A0A1I2HJH2_9BURK</name>
<feature type="compositionally biased region" description="Gly residues" evidence="1">
    <location>
        <begin position="174"/>
        <end position="187"/>
    </location>
</feature>
<keyword evidence="3" id="KW-0969">Cilium</keyword>
<dbReference type="STRING" id="1177982.SAMN04489711_12318"/>
<feature type="region of interest" description="Disordered" evidence="1">
    <location>
        <begin position="1"/>
        <end position="46"/>
    </location>
</feature>
<feature type="compositionally biased region" description="Basic and acidic residues" evidence="1">
    <location>
        <begin position="14"/>
        <end position="28"/>
    </location>
</feature>
<feature type="region of interest" description="Disordered" evidence="1">
    <location>
        <begin position="174"/>
        <end position="196"/>
    </location>
</feature>
<feature type="domain" description="Flagellar hook-length control protein-like C-terminal" evidence="2">
    <location>
        <begin position="323"/>
        <end position="403"/>
    </location>
</feature>
<feature type="compositionally biased region" description="Low complexity" evidence="1">
    <location>
        <begin position="392"/>
        <end position="402"/>
    </location>
</feature>
<dbReference type="CDD" id="cd17470">
    <property type="entry name" value="T3SS_Flik_C"/>
    <property type="match status" value="1"/>
</dbReference>
<dbReference type="InterPro" id="IPR021136">
    <property type="entry name" value="Flagellar_hook_control-like_C"/>
</dbReference>
<gene>
    <name evidence="3" type="ORF">SAMN04489711_12318</name>
</gene>
<protein>
    <submittedName>
        <fullName evidence="3">Flagellar hook-length control protein FliK</fullName>
    </submittedName>
</protein>
<feature type="compositionally biased region" description="Low complexity" evidence="1">
    <location>
        <begin position="257"/>
        <end position="267"/>
    </location>
</feature>
<dbReference type="Pfam" id="PF02120">
    <property type="entry name" value="Flg_hook"/>
    <property type="match status" value="1"/>
</dbReference>
<evidence type="ECO:0000259" key="2">
    <source>
        <dbReference type="Pfam" id="PF02120"/>
    </source>
</evidence>
<dbReference type="InterPro" id="IPR038610">
    <property type="entry name" value="FliK-like_C_sf"/>
</dbReference>
<organism evidence="3 4">
    <name type="scientific">Paracidovorax wautersii</name>
    <dbReference type="NCBI Taxonomy" id="1177982"/>
    <lineage>
        <taxon>Bacteria</taxon>
        <taxon>Pseudomonadati</taxon>
        <taxon>Pseudomonadota</taxon>
        <taxon>Betaproteobacteria</taxon>
        <taxon>Burkholderiales</taxon>
        <taxon>Comamonadaceae</taxon>
        <taxon>Paracidovorax</taxon>
    </lineage>
</organism>
<reference evidence="4" key="1">
    <citation type="submission" date="2016-10" db="EMBL/GenBank/DDBJ databases">
        <authorList>
            <person name="Varghese N."/>
            <person name="Submissions S."/>
        </authorList>
    </citation>
    <scope>NUCLEOTIDE SEQUENCE [LARGE SCALE GENOMIC DNA]</scope>
    <source>
        <strain evidence="4">DSM 27981</strain>
    </source>
</reference>
<proteinExistence type="predicted"/>